<dbReference type="InterPro" id="IPR002616">
    <property type="entry name" value="tRNA_ribo_trans-like"/>
</dbReference>
<proteinExistence type="predicted"/>
<dbReference type="Gene3D" id="3.20.20.105">
    <property type="entry name" value="Queuine tRNA-ribosyltransferase-like"/>
    <property type="match status" value="1"/>
</dbReference>
<dbReference type="SUPFAM" id="SSF51713">
    <property type="entry name" value="tRNA-guanine transglycosylase"/>
    <property type="match status" value="1"/>
</dbReference>
<evidence type="ECO:0000313" key="2">
    <source>
        <dbReference type="Proteomes" id="UP000038045"/>
    </source>
</evidence>
<dbReference type="STRING" id="131310.A0A0N4ZRI9"/>
<sequence>MIKFEIKKNTNFGRLGEIFEWGNEHKVNIKTPCFMIYTKGGSIPHLQWNNFEDHLKLQQDPIIQINISSFTDSLEALKRYGKGASSFANIPKHLPVHLTGLDHLGKIKKGYNNNSGIAVWTKSGKTLVDSAYYRSFIDAVKPSSFSTLMDYDTPKDASRKKLQKSVIRTNNYMKDFDSQGDIGIPRIVSINGGDCMETRAEIAKVLSVVPSTSGFNIDMTLFSYSEANEYYMGFKNEHIKRLLQETFEILPEKKLKLSEGLFSPTHVLFLVSLGFDIFDSSYASDLAQDGMAFRLDDDYPHSGGSYKIIDFKDRERFEKDYSPITYNCDCYSCKHYTKSYITHLVRTKELLAPLLLTIHNLYEYDKMFHLIRTYIDSQNIC</sequence>
<accession>A0A0N4ZRI9</accession>
<dbReference type="WBParaSite" id="PTRK_0001112500.1">
    <property type="protein sequence ID" value="PTRK_0001112500.1"/>
    <property type="gene ID" value="PTRK_0001112500"/>
</dbReference>
<feature type="domain" description="tRNA-guanine(15) transglycosylase-like" evidence="1">
    <location>
        <begin position="13"/>
        <end position="378"/>
    </location>
</feature>
<name>A0A0N4ZRI9_PARTI</name>
<dbReference type="AlphaFoldDB" id="A0A0N4ZRI9"/>
<dbReference type="InterPro" id="IPR036511">
    <property type="entry name" value="TGT-like_sf"/>
</dbReference>
<evidence type="ECO:0000313" key="3">
    <source>
        <dbReference type="WBParaSite" id="PTRK_0001112500.1"/>
    </source>
</evidence>
<protein>
    <submittedName>
        <fullName evidence="3">TGT domain-containing protein</fullName>
    </submittedName>
</protein>
<evidence type="ECO:0000259" key="1">
    <source>
        <dbReference type="Pfam" id="PF01702"/>
    </source>
</evidence>
<dbReference type="NCBIfam" id="TIGR00449">
    <property type="entry name" value="tgt_general"/>
    <property type="match status" value="1"/>
</dbReference>
<dbReference type="Pfam" id="PF01702">
    <property type="entry name" value="TGT"/>
    <property type="match status" value="1"/>
</dbReference>
<dbReference type="GO" id="GO:0006400">
    <property type="term" value="P:tRNA modification"/>
    <property type="evidence" value="ECO:0007669"/>
    <property type="project" value="InterPro"/>
</dbReference>
<organism evidence="2 3">
    <name type="scientific">Parastrongyloides trichosuri</name>
    <name type="common">Possum-specific nematode worm</name>
    <dbReference type="NCBI Taxonomy" id="131310"/>
    <lineage>
        <taxon>Eukaryota</taxon>
        <taxon>Metazoa</taxon>
        <taxon>Ecdysozoa</taxon>
        <taxon>Nematoda</taxon>
        <taxon>Chromadorea</taxon>
        <taxon>Rhabditida</taxon>
        <taxon>Tylenchina</taxon>
        <taxon>Panagrolaimomorpha</taxon>
        <taxon>Strongyloidoidea</taxon>
        <taxon>Strongyloididae</taxon>
        <taxon>Parastrongyloides</taxon>
    </lineage>
</organism>
<dbReference type="InterPro" id="IPR050852">
    <property type="entry name" value="Queuine_tRNA-ribosyltrfase"/>
</dbReference>
<dbReference type="PANTHER" id="PTHR46064:SF1">
    <property type="entry name" value="QUEUINE TRNA-RIBOSYLTRANSFERASE ACCESSORY SUBUNIT 2"/>
    <property type="match status" value="1"/>
</dbReference>
<dbReference type="Proteomes" id="UP000038045">
    <property type="component" value="Unplaced"/>
</dbReference>
<dbReference type="PANTHER" id="PTHR46064">
    <property type="entry name" value="QUEUINE TRNA-RIBOSYLTRANSFERASE ACCESSORY SUBUNIT 2"/>
    <property type="match status" value="1"/>
</dbReference>
<keyword evidence="2" id="KW-1185">Reference proteome</keyword>
<reference evidence="3" key="1">
    <citation type="submission" date="2017-02" db="UniProtKB">
        <authorList>
            <consortium name="WormBaseParasite"/>
        </authorList>
    </citation>
    <scope>IDENTIFICATION</scope>
</reference>